<dbReference type="FunFam" id="1.20.1250.20:FF:000218">
    <property type="entry name" value="facilitated trehalose transporter Tret1"/>
    <property type="match status" value="1"/>
</dbReference>
<dbReference type="Proteomes" id="UP000215335">
    <property type="component" value="Unassembled WGS sequence"/>
</dbReference>
<evidence type="ECO:0000313" key="12">
    <source>
        <dbReference type="Proteomes" id="UP000215335"/>
    </source>
</evidence>
<feature type="transmembrane region" description="Helical" evidence="9">
    <location>
        <begin position="402"/>
        <end position="422"/>
    </location>
</feature>
<feature type="transmembrane region" description="Helical" evidence="9">
    <location>
        <begin position="117"/>
        <end position="135"/>
    </location>
</feature>
<keyword evidence="12" id="KW-1185">Reference proteome</keyword>
<dbReference type="InterPro" id="IPR005829">
    <property type="entry name" value="Sugar_transporter_CS"/>
</dbReference>
<feature type="transmembrane region" description="Helical" evidence="9">
    <location>
        <begin position="306"/>
        <end position="326"/>
    </location>
</feature>
<accession>A0A232ER40</accession>
<feature type="transmembrane region" description="Helical" evidence="9">
    <location>
        <begin position="88"/>
        <end position="111"/>
    </location>
</feature>
<dbReference type="OrthoDB" id="8120565at2759"/>
<keyword evidence="8" id="KW-0325">Glycoprotein</keyword>
<keyword evidence="3" id="KW-1003">Cell membrane</keyword>
<evidence type="ECO:0000256" key="1">
    <source>
        <dbReference type="ARBA" id="ARBA00004651"/>
    </source>
</evidence>
<dbReference type="InterPro" id="IPR036259">
    <property type="entry name" value="MFS_trans_sf"/>
</dbReference>
<dbReference type="STRING" id="543379.A0A232ER40"/>
<feature type="transmembrane region" description="Helical" evidence="9">
    <location>
        <begin position="268"/>
        <end position="286"/>
    </location>
</feature>
<evidence type="ECO:0000256" key="2">
    <source>
        <dbReference type="ARBA" id="ARBA00022448"/>
    </source>
</evidence>
<evidence type="ECO:0000256" key="3">
    <source>
        <dbReference type="ARBA" id="ARBA00022475"/>
    </source>
</evidence>
<evidence type="ECO:0000256" key="6">
    <source>
        <dbReference type="ARBA" id="ARBA00022989"/>
    </source>
</evidence>
<comment type="caution">
    <text evidence="11">The sequence shown here is derived from an EMBL/GenBank/DDBJ whole genome shotgun (WGS) entry which is preliminary data.</text>
</comment>
<feature type="transmembrane region" description="Helical" evidence="9">
    <location>
        <begin position="434"/>
        <end position="453"/>
    </location>
</feature>
<name>A0A232ER40_9HYME</name>
<evidence type="ECO:0000256" key="5">
    <source>
        <dbReference type="ARBA" id="ARBA00022692"/>
    </source>
</evidence>
<dbReference type="InterPro" id="IPR003663">
    <property type="entry name" value="Sugar/inositol_transpt"/>
</dbReference>
<dbReference type="PROSITE" id="PS00216">
    <property type="entry name" value="SUGAR_TRANSPORT_1"/>
    <property type="match status" value="1"/>
</dbReference>
<feature type="transmembrane region" description="Helical" evidence="9">
    <location>
        <begin position="182"/>
        <end position="200"/>
    </location>
</feature>
<dbReference type="Gene3D" id="1.20.1250.20">
    <property type="entry name" value="MFS general substrate transporter like domains"/>
    <property type="match status" value="1"/>
</dbReference>
<dbReference type="GO" id="GO:0022857">
    <property type="term" value="F:transmembrane transporter activity"/>
    <property type="evidence" value="ECO:0007669"/>
    <property type="project" value="InterPro"/>
</dbReference>
<keyword evidence="5 9" id="KW-0812">Transmembrane</keyword>
<dbReference type="AlphaFoldDB" id="A0A232ER40"/>
<dbReference type="PANTHER" id="PTHR48021:SF1">
    <property type="entry name" value="GH07001P-RELATED"/>
    <property type="match status" value="1"/>
</dbReference>
<dbReference type="InterPro" id="IPR050549">
    <property type="entry name" value="MFS_Trehalose_Transporter"/>
</dbReference>
<feature type="transmembrane region" description="Helical" evidence="9">
    <location>
        <begin position="333"/>
        <end position="354"/>
    </location>
</feature>
<comment type="subcellular location">
    <subcellularLocation>
        <location evidence="1">Cell membrane</location>
        <topology evidence="1">Multi-pass membrane protein</topology>
    </subcellularLocation>
</comment>
<dbReference type="EMBL" id="NNAY01002702">
    <property type="protein sequence ID" value="OXU20746.1"/>
    <property type="molecule type" value="Genomic_DNA"/>
</dbReference>
<dbReference type="GO" id="GO:0005886">
    <property type="term" value="C:plasma membrane"/>
    <property type="evidence" value="ECO:0007669"/>
    <property type="project" value="UniProtKB-SubCell"/>
</dbReference>
<keyword evidence="6 9" id="KW-1133">Transmembrane helix</keyword>
<evidence type="ECO:0000256" key="7">
    <source>
        <dbReference type="ARBA" id="ARBA00023136"/>
    </source>
</evidence>
<evidence type="ECO:0000256" key="4">
    <source>
        <dbReference type="ARBA" id="ARBA00022597"/>
    </source>
</evidence>
<feature type="transmembrane region" description="Helical" evidence="9">
    <location>
        <begin position="17"/>
        <end position="38"/>
    </location>
</feature>
<feature type="transmembrane region" description="Helical" evidence="9">
    <location>
        <begin position="366"/>
        <end position="390"/>
    </location>
</feature>
<dbReference type="SUPFAM" id="SSF103473">
    <property type="entry name" value="MFS general substrate transporter"/>
    <property type="match status" value="1"/>
</dbReference>
<dbReference type="PROSITE" id="PS50850">
    <property type="entry name" value="MFS"/>
    <property type="match status" value="1"/>
</dbReference>
<protein>
    <recommendedName>
        <fullName evidence="10">Major facilitator superfamily (MFS) profile domain-containing protein</fullName>
    </recommendedName>
</protein>
<dbReference type="PANTHER" id="PTHR48021">
    <property type="match status" value="1"/>
</dbReference>
<evidence type="ECO:0000259" key="10">
    <source>
        <dbReference type="PROSITE" id="PS50850"/>
    </source>
</evidence>
<evidence type="ECO:0000256" key="8">
    <source>
        <dbReference type="ARBA" id="ARBA00023180"/>
    </source>
</evidence>
<feature type="transmembrane region" description="Helical" evidence="9">
    <location>
        <begin position="58"/>
        <end position="81"/>
    </location>
</feature>
<dbReference type="Pfam" id="PF00083">
    <property type="entry name" value="Sugar_tr"/>
    <property type="match status" value="1"/>
</dbReference>
<reference evidence="11 12" key="1">
    <citation type="journal article" date="2017" name="Curr. Biol.">
        <title>The Evolution of Venom by Co-option of Single-Copy Genes.</title>
        <authorList>
            <person name="Martinson E.O."/>
            <person name="Mrinalini"/>
            <person name="Kelkar Y.D."/>
            <person name="Chang C.H."/>
            <person name="Werren J.H."/>
        </authorList>
    </citation>
    <scope>NUCLEOTIDE SEQUENCE [LARGE SCALE GENOMIC DNA]</scope>
    <source>
        <strain evidence="11 12">Alberta</strain>
        <tissue evidence="11">Whole body</tissue>
    </source>
</reference>
<proteinExistence type="predicted"/>
<dbReference type="InterPro" id="IPR020846">
    <property type="entry name" value="MFS_dom"/>
</dbReference>
<keyword evidence="4" id="KW-0762">Sugar transport</keyword>
<dbReference type="PRINTS" id="PR00171">
    <property type="entry name" value="SUGRTRNSPORT"/>
</dbReference>
<keyword evidence="2" id="KW-0813">Transport</keyword>
<organism evidence="11 12">
    <name type="scientific">Trichomalopsis sarcophagae</name>
    <dbReference type="NCBI Taxonomy" id="543379"/>
    <lineage>
        <taxon>Eukaryota</taxon>
        <taxon>Metazoa</taxon>
        <taxon>Ecdysozoa</taxon>
        <taxon>Arthropoda</taxon>
        <taxon>Hexapoda</taxon>
        <taxon>Insecta</taxon>
        <taxon>Pterygota</taxon>
        <taxon>Neoptera</taxon>
        <taxon>Endopterygota</taxon>
        <taxon>Hymenoptera</taxon>
        <taxon>Apocrita</taxon>
        <taxon>Proctotrupomorpha</taxon>
        <taxon>Chalcidoidea</taxon>
        <taxon>Pteromalidae</taxon>
        <taxon>Pteromalinae</taxon>
        <taxon>Trichomalopsis</taxon>
    </lineage>
</organism>
<dbReference type="PROSITE" id="PS00217">
    <property type="entry name" value="SUGAR_TRANSPORT_2"/>
    <property type="match status" value="1"/>
</dbReference>
<sequence>MDDSATPRPQQACCNRVFFTAVFAACLNGISVGFLAGWPQAAIPQLLSSSYTLTESQASWVSGILYLGMLVGGVTSIVIVGRFGKKRLFLLASVPLILGWSIIAIAASFWLKKKFCFQQFIFGRIILGIGGGMITHQTEMYLSEISPRRLRSNMSVMFCANVHVGILLSFTIGPTLTISSATGIYITLVLMYATLFLTIAPETPFWLIRQGRTDEGLTNLRKLRNRPDVHDEFDSIVEFTKMSLVAKKTDGAWQNFTRVFADRASRRAILLVVLLTTGQQFSGMGAMSSYAQLIFERSVSVIPGRYVSLLIGLIELTCTLISGFLIERLGRRPIVTGSSTVCAGCMGLMGLYYHGLVVGGPDAGGVLPLVCIIVFALAYGLGLASIATVVAAECLSMDARNIGAAAQNTTLCFSVLLITKLWQVITSSYGQEYAFWLVSAITAGHTIVLLIMLPETRGRSLTEIQRLLASSSSPSAPSPHKSMLLVPHLGLQNIKIVPADGSTSRS</sequence>
<keyword evidence="7 9" id="KW-0472">Membrane</keyword>
<gene>
    <name evidence="11" type="ORF">TSAR_001814</name>
</gene>
<feature type="transmembrane region" description="Helical" evidence="9">
    <location>
        <begin position="156"/>
        <end position="176"/>
    </location>
</feature>
<evidence type="ECO:0000256" key="9">
    <source>
        <dbReference type="SAM" id="Phobius"/>
    </source>
</evidence>
<dbReference type="InterPro" id="IPR005828">
    <property type="entry name" value="MFS_sugar_transport-like"/>
</dbReference>
<feature type="domain" description="Major facilitator superfamily (MFS) profile" evidence="10">
    <location>
        <begin position="17"/>
        <end position="457"/>
    </location>
</feature>
<evidence type="ECO:0000313" key="11">
    <source>
        <dbReference type="EMBL" id="OXU20746.1"/>
    </source>
</evidence>